<dbReference type="AlphaFoldDB" id="A0A9W6SS80"/>
<keyword evidence="1" id="KW-0238">DNA-binding</keyword>
<dbReference type="InterPro" id="IPR011256">
    <property type="entry name" value="Reg_factor_effector_dom_sf"/>
</dbReference>
<evidence type="ECO:0000313" key="5">
    <source>
        <dbReference type="Proteomes" id="UP001165079"/>
    </source>
</evidence>
<dbReference type="EMBL" id="BSTX01000005">
    <property type="protein sequence ID" value="GLZ81312.1"/>
    <property type="molecule type" value="Genomic_DNA"/>
</dbReference>
<dbReference type="GO" id="GO:0003700">
    <property type="term" value="F:DNA-binding transcription factor activity"/>
    <property type="evidence" value="ECO:0007669"/>
    <property type="project" value="InterPro"/>
</dbReference>
<dbReference type="Proteomes" id="UP001165079">
    <property type="component" value="Unassembled WGS sequence"/>
</dbReference>
<sequence length="366" mass="38527">MTIGRFARLCRLSVKQLRHYDELGLLTPARVDAFTGYRYYTRAQARDALTIALLREADVPLPGIRAVLAAPDPTVALTTERDRLAARIERDRERLAVLTRLASGATHEITLVDEPALILAFESGTTTVDGLGATVGHLIGTLLGRTHAWRPPMWGLFPLDIADGMTVTVGAERVEGAAAGPGVTEPESGSGWRGWPVEPESGSGYAADPDPTFGPGSPHGLADGSQAGGALGCEVRATGVEPDSDSGSVSGFGPPGRGSHLAEPDSASGPSGPVRPTPAPLVLPATRAAVTLHHGPYNQLSLAYYAVLSWIHERGLRPVGPARESYLVTPGEAAPEELITRVVIPVEDPNSRPEPTPAPDPNRTEE</sequence>
<feature type="region of interest" description="Disordered" evidence="2">
    <location>
        <begin position="176"/>
        <end position="280"/>
    </location>
</feature>
<protein>
    <recommendedName>
        <fullName evidence="3">HTH merR-type domain-containing protein</fullName>
    </recommendedName>
</protein>
<evidence type="ECO:0000313" key="4">
    <source>
        <dbReference type="EMBL" id="GLZ81312.1"/>
    </source>
</evidence>
<evidence type="ECO:0000259" key="3">
    <source>
        <dbReference type="PROSITE" id="PS50937"/>
    </source>
</evidence>
<dbReference type="SUPFAM" id="SSF55136">
    <property type="entry name" value="Probable bacterial effector-binding domain"/>
    <property type="match status" value="1"/>
</dbReference>
<dbReference type="SMART" id="SM00422">
    <property type="entry name" value="HTH_MERR"/>
    <property type="match status" value="1"/>
</dbReference>
<dbReference type="InterPro" id="IPR009061">
    <property type="entry name" value="DNA-bd_dom_put_sf"/>
</dbReference>
<evidence type="ECO:0000256" key="2">
    <source>
        <dbReference type="SAM" id="MobiDB-lite"/>
    </source>
</evidence>
<organism evidence="4 5">
    <name type="scientific">Actinorhabdospora filicis</name>
    <dbReference type="NCBI Taxonomy" id="1785913"/>
    <lineage>
        <taxon>Bacteria</taxon>
        <taxon>Bacillati</taxon>
        <taxon>Actinomycetota</taxon>
        <taxon>Actinomycetes</taxon>
        <taxon>Micromonosporales</taxon>
        <taxon>Micromonosporaceae</taxon>
        <taxon>Actinorhabdospora</taxon>
    </lineage>
</organism>
<name>A0A9W6SS80_9ACTN</name>
<dbReference type="PROSITE" id="PS50937">
    <property type="entry name" value="HTH_MERR_2"/>
    <property type="match status" value="1"/>
</dbReference>
<accession>A0A9W6SS80</accession>
<dbReference type="SUPFAM" id="SSF46955">
    <property type="entry name" value="Putative DNA-binding domain"/>
    <property type="match status" value="1"/>
</dbReference>
<dbReference type="PANTHER" id="PTHR30204:SF97">
    <property type="entry name" value="MERR FAMILY REGULATORY PROTEIN"/>
    <property type="match status" value="1"/>
</dbReference>
<dbReference type="InterPro" id="IPR047057">
    <property type="entry name" value="MerR_fam"/>
</dbReference>
<gene>
    <name evidence="4" type="ORF">Afil01_61190</name>
</gene>
<dbReference type="InterPro" id="IPR029442">
    <property type="entry name" value="GyrI-like"/>
</dbReference>
<proteinExistence type="predicted"/>
<dbReference type="PANTHER" id="PTHR30204">
    <property type="entry name" value="REDOX-CYCLING DRUG-SENSING TRANSCRIPTIONAL ACTIVATOR SOXR"/>
    <property type="match status" value="1"/>
</dbReference>
<dbReference type="PROSITE" id="PS00552">
    <property type="entry name" value="HTH_MERR_1"/>
    <property type="match status" value="1"/>
</dbReference>
<dbReference type="Gene3D" id="3.20.80.10">
    <property type="entry name" value="Regulatory factor, effector binding domain"/>
    <property type="match status" value="1"/>
</dbReference>
<evidence type="ECO:0000256" key="1">
    <source>
        <dbReference type="ARBA" id="ARBA00023125"/>
    </source>
</evidence>
<dbReference type="Pfam" id="PF06445">
    <property type="entry name" value="GyrI-like"/>
    <property type="match status" value="1"/>
</dbReference>
<dbReference type="GO" id="GO:0003677">
    <property type="term" value="F:DNA binding"/>
    <property type="evidence" value="ECO:0007669"/>
    <property type="project" value="UniProtKB-KW"/>
</dbReference>
<feature type="domain" description="HTH merR-type" evidence="3">
    <location>
        <begin position="1"/>
        <end position="70"/>
    </location>
</feature>
<dbReference type="Gene3D" id="1.10.1660.10">
    <property type="match status" value="1"/>
</dbReference>
<reference evidence="4" key="1">
    <citation type="submission" date="2023-03" db="EMBL/GenBank/DDBJ databases">
        <title>Actinorhabdospora filicis NBRC 111898.</title>
        <authorList>
            <person name="Ichikawa N."/>
            <person name="Sato H."/>
            <person name="Tonouchi N."/>
        </authorList>
    </citation>
    <scope>NUCLEOTIDE SEQUENCE</scope>
    <source>
        <strain evidence="4">NBRC 111898</strain>
    </source>
</reference>
<dbReference type="CDD" id="cd01107">
    <property type="entry name" value="HTH_BmrR"/>
    <property type="match status" value="1"/>
</dbReference>
<comment type="caution">
    <text evidence="4">The sequence shown here is derived from an EMBL/GenBank/DDBJ whole genome shotgun (WGS) entry which is preliminary data.</text>
</comment>
<dbReference type="InterPro" id="IPR000551">
    <property type="entry name" value="MerR-type_HTH_dom"/>
</dbReference>
<feature type="region of interest" description="Disordered" evidence="2">
    <location>
        <begin position="345"/>
        <end position="366"/>
    </location>
</feature>
<dbReference type="Pfam" id="PF13411">
    <property type="entry name" value="MerR_1"/>
    <property type="match status" value="1"/>
</dbReference>
<keyword evidence="5" id="KW-1185">Reference proteome</keyword>